<dbReference type="SUPFAM" id="SSF56935">
    <property type="entry name" value="Porins"/>
    <property type="match status" value="1"/>
</dbReference>
<evidence type="ECO:0000313" key="20">
    <source>
        <dbReference type="Proteomes" id="UP000490980"/>
    </source>
</evidence>
<keyword evidence="5 12" id="KW-0812">Transmembrane</keyword>
<dbReference type="Gene3D" id="2.170.130.10">
    <property type="entry name" value="TonB-dependent receptor, plug domain"/>
    <property type="match status" value="1"/>
</dbReference>
<dbReference type="InterPro" id="IPR039426">
    <property type="entry name" value="TonB-dep_rcpt-like"/>
</dbReference>
<keyword evidence="11 12" id="KW-0998">Cell outer membrane</keyword>
<evidence type="ECO:0000256" key="11">
    <source>
        <dbReference type="ARBA" id="ARBA00023237"/>
    </source>
</evidence>
<dbReference type="PROSITE" id="PS52016">
    <property type="entry name" value="TONB_DEPENDENT_REC_3"/>
    <property type="match status" value="1"/>
</dbReference>
<organism evidence="19 20">
    <name type="scientific">Luteibacter anthropi</name>
    <dbReference type="NCBI Taxonomy" id="564369"/>
    <lineage>
        <taxon>Bacteria</taxon>
        <taxon>Pseudomonadati</taxon>
        <taxon>Pseudomonadota</taxon>
        <taxon>Gammaproteobacteria</taxon>
        <taxon>Lysobacterales</taxon>
        <taxon>Rhodanobacteraceae</taxon>
        <taxon>Luteibacter</taxon>
    </lineage>
</organism>
<dbReference type="InterPro" id="IPR012910">
    <property type="entry name" value="Plug_dom"/>
</dbReference>
<keyword evidence="7" id="KW-0408">Iron</keyword>
<comment type="caution">
    <text evidence="19">The sequence shown here is derived from an EMBL/GenBank/DDBJ whole genome shotgun (WGS) entry which is preliminary data.</text>
</comment>
<sequence>MKFIHRGHVGVLLLAVATPGLAWPVETPQGSNTPATASDDTGNGQPNPTPAKDKKTTSDLDSVQVTGKAVGFTNTVIPKDELKFEPPLSSVTDAVNMAPGVNITQGGVFDSDDYSTGITLRGFTQDQLGFTIDGLPNGSAGYAGGSKPNRFLDSENLASATVSQGTADIGSPSLQALGGTLSYQSNDPKSEAGVRVDQSIGQWDAKRTFIRLDTGSFFNNTTTAYISYSTTHNDRWIGFGHPDNGHTSRDHVDLKLISNVTDKLTITSRFSWDNAYENNYNDVTKAQFQQDPNYDFLTTKWTGDPNTDQQYVNAWNTKRKNALAGVKFDYQVSDDADISFYPYYHFQEGYGGWMPPYQLYATDKGGNLVNNYPAAGAGFVQAYYRSPNGVALAQPNGCANPFDASCYPAGSSPINSFRGSTYKNNRYGFMLDGHWDIAGNHLYAGTWFEDQDRNAGRNWYEVLDTATSWKYDRDAYYLQFLDKLKTDTRKLFLQDNVTFGPVDVSLGVSKYLVNISGQDLIAGNRFADKDFNSDILPSVGAVWHLTPESQIYASYTKNFSPPSDSVVQAADSGTDISQVKPETSSNIDLGYRYQTRDFQASVALYHVRFANQINEITPTSQYTHINYTVGTEGTYINVGGIESKGIEGLVDWTVIPTLDLYASATLNDSTYLQNLDGITKGNKVTGQPGRMLAVGINWHKDDFRAGLSAKYVGDRYGTRDNTEKMNPYTVFDANVGYHVDLAGGKAATPWIKSLDFTLSVTNLANRRYLATLGDDSTPGYYYIGAPRTFVLTASAQF</sequence>
<accession>A0A7X5ZHC1</accession>
<dbReference type="PANTHER" id="PTHR32552">
    <property type="entry name" value="FERRICHROME IRON RECEPTOR-RELATED"/>
    <property type="match status" value="1"/>
</dbReference>
<dbReference type="InterPro" id="IPR037066">
    <property type="entry name" value="Plug_dom_sf"/>
</dbReference>
<evidence type="ECO:0000256" key="8">
    <source>
        <dbReference type="ARBA" id="ARBA00023065"/>
    </source>
</evidence>
<keyword evidence="20" id="KW-1185">Reference proteome</keyword>
<keyword evidence="2 12" id="KW-0813">Transport</keyword>
<evidence type="ECO:0000259" key="18">
    <source>
        <dbReference type="Pfam" id="PF07715"/>
    </source>
</evidence>
<reference evidence="19 20" key="1">
    <citation type="submission" date="2020-03" db="EMBL/GenBank/DDBJ databases">
        <authorList>
            <person name="Lai Q."/>
        </authorList>
    </citation>
    <scope>NUCLEOTIDE SEQUENCE [LARGE SCALE GENOMIC DNA]</scope>
    <source>
        <strain evidence="19 20">CCUG 25036</strain>
    </source>
</reference>
<dbReference type="GO" id="GO:0015344">
    <property type="term" value="F:siderophore uptake transmembrane transporter activity"/>
    <property type="evidence" value="ECO:0007669"/>
    <property type="project" value="TreeGrafter"/>
</dbReference>
<dbReference type="GO" id="GO:0009279">
    <property type="term" value="C:cell outer membrane"/>
    <property type="evidence" value="ECO:0007669"/>
    <property type="project" value="UniProtKB-SubCell"/>
</dbReference>
<evidence type="ECO:0000256" key="12">
    <source>
        <dbReference type="PROSITE-ProRule" id="PRU01360"/>
    </source>
</evidence>
<feature type="short sequence motif" description="TonB C-terminal box" evidence="13">
    <location>
        <begin position="780"/>
        <end position="797"/>
    </location>
</feature>
<dbReference type="PROSITE" id="PS01156">
    <property type="entry name" value="TONB_DEPENDENT_REC_2"/>
    <property type="match status" value="1"/>
</dbReference>
<gene>
    <name evidence="19" type="ORF">HBF25_04160</name>
</gene>
<evidence type="ECO:0000256" key="6">
    <source>
        <dbReference type="ARBA" id="ARBA00022729"/>
    </source>
</evidence>
<dbReference type="CDD" id="cd01347">
    <property type="entry name" value="ligand_gated_channel"/>
    <property type="match status" value="1"/>
</dbReference>
<dbReference type="EMBL" id="JAARLZ010000002">
    <property type="protein sequence ID" value="NII05584.1"/>
    <property type="molecule type" value="Genomic_DNA"/>
</dbReference>
<proteinExistence type="inferred from homology"/>
<evidence type="ECO:0000256" key="14">
    <source>
        <dbReference type="RuleBase" id="RU003357"/>
    </source>
</evidence>
<dbReference type="InterPro" id="IPR010917">
    <property type="entry name" value="TonB_rcpt_CS"/>
</dbReference>
<evidence type="ECO:0000256" key="3">
    <source>
        <dbReference type="ARBA" id="ARBA00022452"/>
    </source>
</evidence>
<dbReference type="InterPro" id="IPR036942">
    <property type="entry name" value="Beta-barrel_TonB_sf"/>
</dbReference>
<dbReference type="InterPro" id="IPR000531">
    <property type="entry name" value="Beta-barrel_TonB"/>
</dbReference>
<feature type="region of interest" description="Disordered" evidence="15">
    <location>
        <begin position="25"/>
        <end position="62"/>
    </location>
</feature>
<protein>
    <submittedName>
        <fullName evidence="19">TonB-dependent receptor</fullName>
    </submittedName>
</protein>
<evidence type="ECO:0000256" key="16">
    <source>
        <dbReference type="SAM" id="SignalP"/>
    </source>
</evidence>
<feature type="domain" description="TonB-dependent receptor-like beta-barrel" evidence="17">
    <location>
        <begin position="274"/>
        <end position="763"/>
    </location>
</feature>
<dbReference type="Proteomes" id="UP000490980">
    <property type="component" value="Unassembled WGS sequence"/>
</dbReference>
<evidence type="ECO:0000256" key="2">
    <source>
        <dbReference type="ARBA" id="ARBA00022448"/>
    </source>
</evidence>
<name>A0A7X5ZHC1_9GAMM</name>
<keyword evidence="9 14" id="KW-0798">TonB box</keyword>
<evidence type="ECO:0000256" key="1">
    <source>
        <dbReference type="ARBA" id="ARBA00004571"/>
    </source>
</evidence>
<keyword evidence="8" id="KW-0406">Ion transport</keyword>
<evidence type="ECO:0000313" key="19">
    <source>
        <dbReference type="EMBL" id="NII05584.1"/>
    </source>
</evidence>
<feature type="compositionally biased region" description="Polar residues" evidence="15">
    <location>
        <begin position="28"/>
        <end position="46"/>
    </location>
</feature>
<evidence type="ECO:0000256" key="15">
    <source>
        <dbReference type="SAM" id="MobiDB-lite"/>
    </source>
</evidence>
<dbReference type="Gene3D" id="2.40.170.20">
    <property type="entry name" value="TonB-dependent receptor, beta-barrel domain"/>
    <property type="match status" value="1"/>
</dbReference>
<keyword evidence="4" id="KW-0410">Iron transport</keyword>
<keyword evidence="3 12" id="KW-1134">Transmembrane beta strand</keyword>
<evidence type="ECO:0000256" key="10">
    <source>
        <dbReference type="ARBA" id="ARBA00023136"/>
    </source>
</evidence>
<dbReference type="Pfam" id="PF00593">
    <property type="entry name" value="TonB_dep_Rec_b-barrel"/>
    <property type="match status" value="1"/>
</dbReference>
<comment type="similarity">
    <text evidence="12 14">Belongs to the TonB-dependent receptor family.</text>
</comment>
<evidence type="ECO:0000256" key="5">
    <source>
        <dbReference type="ARBA" id="ARBA00022692"/>
    </source>
</evidence>
<evidence type="ECO:0000256" key="13">
    <source>
        <dbReference type="PROSITE-ProRule" id="PRU10144"/>
    </source>
</evidence>
<comment type="subcellular location">
    <subcellularLocation>
        <location evidence="1 12">Cell outer membrane</location>
        <topology evidence="1 12">Multi-pass membrane protein</topology>
    </subcellularLocation>
</comment>
<dbReference type="Pfam" id="PF07715">
    <property type="entry name" value="Plug"/>
    <property type="match status" value="1"/>
</dbReference>
<feature type="chain" id="PRO_5030625680" evidence="16">
    <location>
        <begin position="23"/>
        <end position="797"/>
    </location>
</feature>
<feature type="signal peptide" evidence="16">
    <location>
        <begin position="1"/>
        <end position="22"/>
    </location>
</feature>
<keyword evidence="6 16" id="KW-0732">Signal</keyword>
<evidence type="ECO:0000259" key="17">
    <source>
        <dbReference type="Pfam" id="PF00593"/>
    </source>
</evidence>
<dbReference type="RefSeq" id="WP_166946682.1">
    <property type="nucleotide sequence ID" value="NZ_JAARLZ010000002.1"/>
</dbReference>
<keyword evidence="10 12" id="KW-0472">Membrane</keyword>
<keyword evidence="19" id="KW-0675">Receptor</keyword>
<evidence type="ECO:0000256" key="9">
    <source>
        <dbReference type="ARBA" id="ARBA00023077"/>
    </source>
</evidence>
<evidence type="ECO:0000256" key="4">
    <source>
        <dbReference type="ARBA" id="ARBA00022496"/>
    </source>
</evidence>
<dbReference type="AlphaFoldDB" id="A0A7X5ZHC1"/>
<dbReference type="PANTHER" id="PTHR32552:SF89">
    <property type="entry name" value="CATECHOLATE SIDEROPHORE RECEPTOR FIU"/>
    <property type="match status" value="1"/>
</dbReference>
<feature type="domain" description="TonB-dependent receptor plug" evidence="18">
    <location>
        <begin position="73"/>
        <end position="169"/>
    </location>
</feature>
<evidence type="ECO:0000256" key="7">
    <source>
        <dbReference type="ARBA" id="ARBA00023004"/>
    </source>
</evidence>